<dbReference type="Pfam" id="PF04151">
    <property type="entry name" value="PPC"/>
    <property type="match status" value="1"/>
</dbReference>
<protein>
    <submittedName>
        <fullName evidence="3">Anti protein</fullName>
    </submittedName>
</protein>
<organism evidence="3 4">
    <name type="scientific">Bacillus swezeyi</name>
    <dbReference type="NCBI Taxonomy" id="1925020"/>
    <lineage>
        <taxon>Bacteria</taxon>
        <taxon>Bacillati</taxon>
        <taxon>Bacillota</taxon>
        <taxon>Bacilli</taxon>
        <taxon>Bacillales</taxon>
        <taxon>Bacillaceae</taxon>
        <taxon>Bacillus</taxon>
    </lineage>
</organism>
<comment type="caution">
    <text evidence="3">The sequence shown here is derived from an EMBL/GenBank/DDBJ whole genome shotgun (WGS) entry which is preliminary data.</text>
</comment>
<keyword evidence="1" id="KW-0732">Signal</keyword>
<dbReference type="AlphaFoldDB" id="A0A1R1QFL9"/>
<reference evidence="3 4" key="1">
    <citation type="submission" date="2017-01" db="EMBL/GenBank/DDBJ databases">
        <title>Bacillus phylogenomics.</title>
        <authorList>
            <person name="Dunlap C."/>
        </authorList>
    </citation>
    <scope>NUCLEOTIDE SEQUENCE [LARGE SCALE GENOMIC DNA]</scope>
    <source>
        <strain evidence="3 4">NRRL B-41282</strain>
    </source>
</reference>
<accession>A0A1R1S3J5</accession>
<dbReference type="InterPro" id="IPR007280">
    <property type="entry name" value="Peptidase_C_arc/bac"/>
</dbReference>
<name>A0A1R1QFL9_9BACI</name>
<dbReference type="RefSeq" id="WP_076758003.1">
    <property type="nucleotide sequence ID" value="NZ_JARMMH010000007.1"/>
</dbReference>
<accession>A0A1R1QFL9</accession>
<feature type="chain" id="PRO_5043149205" evidence="1">
    <location>
        <begin position="22"/>
        <end position="275"/>
    </location>
</feature>
<dbReference type="EMBL" id="MTJL01000032">
    <property type="protein sequence ID" value="OMI02297.1"/>
    <property type="molecule type" value="Genomic_DNA"/>
</dbReference>
<proteinExistence type="predicted"/>
<feature type="domain" description="Peptidase C-terminal archaeal/bacterial" evidence="2">
    <location>
        <begin position="60"/>
        <end position="129"/>
    </location>
</feature>
<dbReference type="Gene3D" id="2.60.120.380">
    <property type="match status" value="1"/>
</dbReference>
<sequence length="275" mass="30457">MKKSLCFLMFSLLLLSVPVYSASASVYEDEYEPNNSAANAYDIGLWKYKTISATIHSPEDQDFFKFYATKGEQLAVHLKNIPAGTDYDLVLLKDTYGYPAVDSSERTGTQNEIIRFDVPETGKYIAAVKSKNGTYDGWGFYRLEFIDRMKSGTYTARLSPSAISSPGKGTVSPTAVVNLANVSAIPDGAVVKSVSAEGTISPSLGNTFREVLNKEEGVWHTTVSGGTLFPDIKLENGLPVKTTWNARYYSLAWSSSTWKSPQLKINYQYDQTHDW</sequence>
<dbReference type="SUPFAM" id="SSF89260">
    <property type="entry name" value="Collagen-binding domain"/>
    <property type="match status" value="1"/>
</dbReference>
<dbReference type="Proteomes" id="UP000187367">
    <property type="component" value="Unassembled WGS sequence"/>
</dbReference>
<evidence type="ECO:0000256" key="1">
    <source>
        <dbReference type="SAM" id="SignalP"/>
    </source>
</evidence>
<gene>
    <name evidence="3" type="ORF">BW143_16225</name>
</gene>
<evidence type="ECO:0000313" key="3">
    <source>
        <dbReference type="EMBL" id="OMI02297.1"/>
    </source>
</evidence>
<keyword evidence="4" id="KW-1185">Reference proteome</keyword>
<dbReference type="OrthoDB" id="2048831at2"/>
<feature type="signal peptide" evidence="1">
    <location>
        <begin position="1"/>
        <end position="21"/>
    </location>
</feature>
<evidence type="ECO:0000259" key="2">
    <source>
        <dbReference type="Pfam" id="PF04151"/>
    </source>
</evidence>
<evidence type="ECO:0000313" key="4">
    <source>
        <dbReference type="Proteomes" id="UP000187367"/>
    </source>
</evidence>